<dbReference type="Proteomes" id="UP000629870">
    <property type="component" value="Unassembled WGS sequence"/>
</dbReference>
<dbReference type="OrthoDB" id="68590at2"/>
<sequence>MLKRGGWTFLAALCGVAQAHPVDELLQEAYLTLTPGAIRLELDLAPGSQVAGAVVRAIDADADGQLSAAEARTFAGRVLAQSSVTVGGKAMPWTLNQVIMPPYQHLLSGNGVVKIYAVTTRPDRAGADTVAYQNRYQPVKSRWMANIFLLPGADWWYQVSRQQHSSDGQGLTVTYQVARR</sequence>
<dbReference type="EMBL" id="JACHEW010000011">
    <property type="protein sequence ID" value="MBB6017093.1"/>
    <property type="molecule type" value="Genomic_DNA"/>
</dbReference>
<evidence type="ECO:0000313" key="3">
    <source>
        <dbReference type="Proteomes" id="UP000313988"/>
    </source>
</evidence>
<proteinExistence type="predicted"/>
<evidence type="ECO:0000313" key="1">
    <source>
        <dbReference type="EMBL" id="MBB6017093.1"/>
    </source>
</evidence>
<evidence type="ECO:0000313" key="4">
    <source>
        <dbReference type="Proteomes" id="UP000629870"/>
    </source>
</evidence>
<reference evidence="1 4" key="2">
    <citation type="submission" date="2020-08" db="EMBL/GenBank/DDBJ databases">
        <title>Genomic Encyclopedia of Type Strains, Phase IV (KMG-IV): sequencing the most valuable type-strain genomes for metagenomic binning, comparative biology and taxonomic classification.</title>
        <authorList>
            <person name="Goeker M."/>
        </authorList>
    </citation>
    <scope>NUCLEOTIDE SEQUENCE [LARGE SCALE GENOMIC DNA]</scope>
    <source>
        <strain evidence="1 4">DSM 12027</strain>
    </source>
</reference>
<gene>
    <name evidence="2" type="ORF">FHR04_12300</name>
    <name evidence="1" type="ORF">HNQ04_002355</name>
</gene>
<keyword evidence="4" id="KW-1185">Reference proteome</keyword>
<comment type="caution">
    <text evidence="2">The sequence shown here is derived from an EMBL/GenBank/DDBJ whole genome shotgun (WGS) entry which is preliminary data.</text>
</comment>
<dbReference type="EMBL" id="VDMO01000012">
    <property type="protein sequence ID" value="TNM70676.1"/>
    <property type="molecule type" value="Genomic_DNA"/>
</dbReference>
<reference evidence="2 3" key="1">
    <citation type="submission" date="2019-06" db="EMBL/GenBank/DDBJ databases">
        <title>Genome sequence of Deinococcus radiopugnans ATCC 19172.</title>
        <authorList>
            <person name="Maclea K.S."/>
            <person name="Maynard C.R."/>
        </authorList>
    </citation>
    <scope>NUCLEOTIDE SEQUENCE [LARGE SCALE GENOMIC DNA]</scope>
    <source>
        <strain evidence="2 3">ATCC 19172</strain>
    </source>
</reference>
<protein>
    <submittedName>
        <fullName evidence="2">Uncharacterized protein</fullName>
    </submittedName>
</protein>
<dbReference type="AlphaFoldDB" id="A0A5C4Y6V3"/>
<evidence type="ECO:0000313" key="2">
    <source>
        <dbReference type="EMBL" id="TNM70676.1"/>
    </source>
</evidence>
<organism evidence="2 3">
    <name type="scientific">Deinococcus radiopugnans ATCC 19172</name>
    <dbReference type="NCBI Taxonomy" id="585398"/>
    <lineage>
        <taxon>Bacteria</taxon>
        <taxon>Thermotogati</taxon>
        <taxon>Deinococcota</taxon>
        <taxon>Deinococci</taxon>
        <taxon>Deinococcales</taxon>
        <taxon>Deinococcaceae</taxon>
        <taxon>Deinococcus</taxon>
    </lineage>
</organism>
<name>A0A5C4Y6V3_9DEIO</name>
<accession>A0A5C4Y6V3</accession>
<dbReference type="RefSeq" id="WP_139403703.1">
    <property type="nucleotide sequence ID" value="NZ_JACHEW010000011.1"/>
</dbReference>
<dbReference type="Proteomes" id="UP000313988">
    <property type="component" value="Unassembled WGS sequence"/>
</dbReference>